<dbReference type="EMBL" id="MWBQ01000022">
    <property type="protein sequence ID" value="OQA61192.1"/>
    <property type="molecule type" value="Genomic_DNA"/>
</dbReference>
<comment type="similarity">
    <text evidence="2">Belongs to the bacterial solute-binding protein 1 family.</text>
</comment>
<keyword evidence="3" id="KW-0813">Transport</keyword>
<name>A0A1V5T4P0_9BACT</name>
<dbReference type="InterPro" id="IPR050490">
    <property type="entry name" value="Bact_solute-bd_prot1"/>
</dbReference>
<dbReference type="PANTHER" id="PTHR43649">
    <property type="entry name" value="ARABINOSE-BINDING PROTEIN-RELATED"/>
    <property type="match status" value="1"/>
</dbReference>
<evidence type="ECO:0000256" key="2">
    <source>
        <dbReference type="ARBA" id="ARBA00008520"/>
    </source>
</evidence>
<dbReference type="SUPFAM" id="SSF53850">
    <property type="entry name" value="Periplasmic binding protein-like II"/>
    <property type="match status" value="1"/>
</dbReference>
<evidence type="ECO:0000256" key="3">
    <source>
        <dbReference type="ARBA" id="ARBA00022448"/>
    </source>
</evidence>
<dbReference type="InterPro" id="IPR006059">
    <property type="entry name" value="SBP"/>
</dbReference>
<evidence type="ECO:0000256" key="1">
    <source>
        <dbReference type="ARBA" id="ARBA00004418"/>
    </source>
</evidence>
<dbReference type="Proteomes" id="UP000485569">
    <property type="component" value="Unassembled WGS sequence"/>
</dbReference>
<gene>
    <name evidence="5" type="ORF">BWY41_00310</name>
</gene>
<comment type="subcellular location">
    <subcellularLocation>
        <location evidence="1">Periplasm</location>
    </subcellularLocation>
</comment>
<dbReference type="Gene3D" id="3.40.190.10">
    <property type="entry name" value="Periplasmic binding protein-like II"/>
    <property type="match status" value="2"/>
</dbReference>
<dbReference type="AlphaFoldDB" id="A0A1V5T4P0"/>
<sequence length="455" mass="51343">MKKTYFALVTFMVVLFMVFGIAFAQGSFEGTKVNWKQFEGESISLLLCNHPMQATFDALLGQFEELTGIKVNVLTLPEQQFFERQTVVLTGKSPEFDIVMSSPMLNWKFIPGGFLEPLNAYLEDPALTDADFYDINDFFPMTINASMVAGKLYAIPYQVEAYTLYYRSDIFDKYGVAEPNNLDELYEAAKKVKAGFDADGITDILPFTCRGIKGAGTANSAYISLVASYGAKDFDKDGNPSMYTPEIVAMSDLWTKLIRDFGPKDWSALDWYDVKDAFIAGKAAMIIDADHWGAELDDPAIAQNIIGKWKALHVPEGPAGIKSNIWAWSIAMNAASENKKPAWLFMEWASSKPVMLEASLKYNNQTPVRNSVWNNEEIIKRTSEWGQGTCRPLVTKNLEEYAALQWTPNPNTFALSELWQEQLQRIWTQEVSADDAIKEVQNRAMRLMPPKDWLQ</sequence>
<protein>
    <submittedName>
        <fullName evidence="5">Putative ABC transporter-binding protein</fullName>
    </submittedName>
</protein>
<dbReference type="GO" id="GO:0042597">
    <property type="term" value="C:periplasmic space"/>
    <property type="evidence" value="ECO:0007669"/>
    <property type="project" value="UniProtKB-SubCell"/>
</dbReference>
<evidence type="ECO:0000256" key="4">
    <source>
        <dbReference type="ARBA" id="ARBA00022729"/>
    </source>
</evidence>
<dbReference type="Pfam" id="PF01547">
    <property type="entry name" value="SBP_bac_1"/>
    <property type="match status" value="1"/>
</dbReference>
<reference evidence="5" key="1">
    <citation type="submission" date="2017-02" db="EMBL/GenBank/DDBJ databases">
        <title>Delving into the versatile metabolic prowess of the omnipresent phylum Bacteroidetes.</title>
        <authorList>
            <person name="Nobu M.K."/>
            <person name="Mei R."/>
            <person name="Narihiro T."/>
            <person name="Kuroda K."/>
            <person name="Liu W.-T."/>
        </authorList>
    </citation>
    <scope>NUCLEOTIDE SEQUENCE</scope>
    <source>
        <strain evidence="5">ADurb.Bin276</strain>
    </source>
</reference>
<keyword evidence="4" id="KW-0732">Signal</keyword>
<proteinExistence type="inferred from homology"/>
<dbReference type="PANTHER" id="PTHR43649:SF34">
    <property type="entry name" value="ABC TRANSPORTER PERIPLASMIC-BINDING PROTEIN YCJN-RELATED"/>
    <property type="match status" value="1"/>
</dbReference>
<comment type="caution">
    <text evidence="5">The sequence shown here is derived from an EMBL/GenBank/DDBJ whole genome shotgun (WGS) entry which is preliminary data.</text>
</comment>
<evidence type="ECO:0000313" key="5">
    <source>
        <dbReference type="EMBL" id="OQA61192.1"/>
    </source>
</evidence>
<organism evidence="5">
    <name type="scientific">Candidatus Atribacter allofermentans</name>
    <dbReference type="NCBI Taxonomy" id="1852833"/>
    <lineage>
        <taxon>Bacteria</taxon>
        <taxon>Pseudomonadati</taxon>
        <taxon>Atribacterota</taxon>
        <taxon>Atribacteria</taxon>
        <taxon>Atribacterales</taxon>
        <taxon>Atribacteraceae</taxon>
        <taxon>Atribacter</taxon>
    </lineage>
</organism>
<accession>A0A1V5T4P0</accession>